<dbReference type="AlphaFoldDB" id="A0A9P0BK93"/>
<feature type="domain" description="CCHC-type" evidence="7">
    <location>
        <begin position="590"/>
        <end position="605"/>
    </location>
</feature>
<feature type="compositionally biased region" description="Low complexity" evidence="6">
    <location>
        <begin position="436"/>
        <end position="447"/>
    </location>
</feature>
<feature type="region of interest" description="Disordered" evidence="6">
    <location>
        <begin position="1"/>
        <end position="24"/>
    </location>
</feature>
<proteinExistence type="predicted"/>
<feature type="compositionally biased region" description="Basic and acidic residues" evidence="6">
    <location>
        <begin position="240"/>
        <end position="257"/>
    </location>
</feature>
<protein>
    <recommendedName>
        <fullName evidence="7">CCHC-type domain-containing protein</fullName>
    </recommendedName>
</protein>
<evidence type="ECO:0000313" key="9">
    <source>
        <dbReference type="Proteomes" id="UP001154078"/>
    </source>
</evidence>
<dbReference type="PANTHER" id="PTHR46242">
    <property type="entry name" value="ZINC FINGER CCHC DOMAIN-CONTAINING PROTEIN 9 ZCCHC9"/>
    <property type="match status" value="1"/>
</dbReference>
<dbReference type="Gene3D" id="4.10.60.10">
    <property type="entry name" value="Zinc finger, CCHC-type"/>
    <property type="match status" value="2"/>
</dbReference>
<evidence type="ECO:0000256" key="2">
    <source>
        <dbReference type="ARBA" id="ARBA00022737"/>
    </source>
</evidence>
<evidence type="ECO:0000256" key="4">
    <source>
        <dbReference type="ARBA" id="ARBA00022833"/>
    </source>
</evidence>
<feature type="compositionally biased region" description="Basic and acidic residues" evidence="6">
    <location>
        <begin position="359"/>
        <end position="385"/>
    </location>
</feature>
<evidence type="ECO:0000313" key="8">
    <source>
        <dbReference type="EMBL" id="CAH0564847.1"/>
    </source>
</evidence>
<dbReference type="OrthoDB" id="3863715at2759"/>
<evidence type="ECO:0000259" key="7">
    <source>
        <dbReference type="PROSITE" id="PS50158"/>
    </source>
</evidence>
<dbReference type="InterPro" id="IPR042246">
    <property type="entry name" value="ZCCHC9"/>
</dbReference>
<dbReference type="EMBL" id="OV121140">
    <property type="protein sequence ID" value="CAH0564847.1"/>
    <property type="molecule type" value="Genomic_DNA"/>
</dbReference>
<evidence type="ECO:0000256" key="3">
    <source>
        <dbReference type="ARBA" id="ARBA00022771"/>
    </source>
</evidence>
<feature type="compositionally biased region" description="Basic residues" evidence="6">
    <location>
        <begin position="307"/>
        <end position="323"/>
    </location>
</feature>
<keyword evidence="4" id="KW-0862">Zinc</keyword>
<gene>
    <name evidence="8" type="ORF">MELIAE_LOCUS13295</name>
</gene>
<dbReference type="FunFam" id="4.10.60.10:FF:000091">
    <property type="entry name" value="Zinc finger CCHC-type-containing 9"/>
    <property type="match status" value="1"/>
</dbReference>
<dbReference type="SUPFAM" id="SSF57756">
    <property type="entry name" value="Retrovirus zinc finger-like domains"/>
    <property type="match status" value="2"/>
</dbReference>
<keyword evidence="2" id="KW-0677">Repeat</keyword>
<accession>A0A9P0BK93</accession>
<feature type="compositionally biased region" description="Basic and acidic residues" evidence="6">
    <location>
        <begin position="416"/>
        <end position="432"/>
    </location>
</feature>
<evidence type="ECO:0000256" key="5">
    <source>
        <dbReference type="PROSITE-ProRule" id="PRU00047"/>
    </source>
</evidence>
<dbReference type="SMART" id="SM00343">
    <property type="entry name" value="ZnF_C2HC"/>
    <property type="match status" value="4"/>
</dbReference>
<dbReference type="Pfam" id="PF00098">
    <property type="entry name" value="zf-CCHC"/>
    <property type="match status" value="1"/>
</dbReference>
<keyword evidence="9" id="KW-1185">Reference proteome</keyword>
<dbReference type="InterPro" id="IPR001878">
    <property type="entry name" value="Znf_CCHC"/>
</dbReference>
<dbReference type="GO" id="GO:0008270">
    <property type="term" value="F:zinc ion binding"/>
    <property type="evidence" value="ECO:0007669"/>
    <property type="project" value="UniProtKB-KW"/>
</dbReference>
<feature type="compositionally biased region" description="Basic and acidic residues" evidence="6">
    <location>
        <begin position="172"/>
        <end position="221"/>
    </location>
</feature>
<name>A0A9P0BK93_BRAAE</name>
<dbReference type="InterPro" id="IPR036875">
    <property type="entry name" value="Znf_CCHC_sf"/>
</dbReference>
<feature type="compositionally biased region" description="Basic and acidic residues" evidence="6">
    <location>
        <begin position="324"/>
        <end position="351"/>
    </location>
</feature>
<feature type="domain" description="CCHC-type" evidence="7">
    <location>
        <begin position="534"/>
        <end position="549"/>
    </location>
</feature>
<keyword evidence="3 5" id="KW-0863">Zinc-finger</keyword>
<reference evidence="8" key="1">
    <citation type="submission" date="2021-12" db="EMBL/GenBank/DDBJ databases">
        <authorList>
            <person name="King R."/>
        </authorList>
    </citation>
    <scope>NUCLEOTIDE SEQUENCE</scope>
</reference>
<feature type="compositionally biased region" description="Polar residues" evidence="6">
    <location>
        <begin position="401"/>
        <end position="412"/>
    </location>
</feature>
<dbReference type="GO" id="GO:0005730">
    <property type="term" value="C:nucleolus"/>
    <property type="evidence" value="ECO:0007669"/>
    <property type="project" value="TreeGrafter"/>
</dbReference>
<dbReference type="GO" id="GO:0003676">
    <property type="term" value="F:nucleic acid binding"/>
    <property type="evidence" value="ECO:0007669"/>
    <property type="project" value="InterPro"/>
</dbReference>
<organism evidence="8 9">
    <name type="scientific">Brassicogethes aeneus</name>
    <name type="common">Rape pollen beetle</name>
    <name type="synonym">Meligethes aeneus</name>
    <dbReference type="NCBI Taxonomy" id="1431903"/>
    <lineage>
        <taxon>Eukaryota</taxon>
        <taxon>Metazoa</taxon>
        <taxon>Ecdysozoa</taxon>
        <taxon>Arthropoda</taxon>
        <taxon>Hexapoda</taxon>
        <taxon>Insecta</taxon>
        <taxon>Pterygota</taxon>
        <taxon>Neoptera</taxon>
        <taxon>Endopterygota</taxon>
        <taxon>Coleoptera</taxon>
        <taxon>Polyphaga</taxon>
        <taxon>Cucujiformia</taxon>
        <taxon>Nitidulidae</taxon>
        <taxon>Meligethinae</taxon>
        <taxon>Brassicogethes</taxon>
    </lineage>
</organism>
<evidence type="ECO:0000256" key="1">
    <source>
        <dbReference type="ARBA" id="ARBA00022723"/>
    </source>
</evidence>
<feature type="region of interest" description="Disordered" evidence="6">
    <location>
        <begin position="155"/>
        <end position="465"/>
    </location>
</feature>
<feature type="region of interest" description="Disordered" evidence="6">
    <location>
        <begin position="660"/>
        <end position="680"/>
    </location>
</feature>
<dbReference type="PROSITE" id="PS50158">
    <property type="entry name" value="ZF_CCHC"/>
    <property type="match status" value="2"/>
</dbReference>
<dbReference type="PANTHER" id="PTHR46242:SF1">
    <property type="entry name" value="ZINC FINGER CCHC DOMAIN-CONTAINING PROTEIN 9"/>
    <property type="match status" value="1"/>
</dbReference>
<evidence type="ECO:0000256" key="6">
    <source>
        <dbReference type="SAM" id="MobiDB-lite"/>
    </source>
</evidence>
<sequence length="680" mass="78141">MTRFARAKGSKSSNERLPEEATSWGEIKQQLEQKSKEIETNKKLAVAKIQRDANYKKFLDDKEEEELKNTKWADFPGVTKIDSKSKVNNKKVKGKIELAVKNTTELNGKKKKGFKVDDDDDENDEEFLGLKSQLDKILDKQLNGDVKKPAILKNLTQEKKAKQPKKKLLKIVTDKEKKLEESTEINNKKQNSDKTTNKQQKKVEANEETEVVKKPKKKEFEEGIENFTNGDIKKKNKKQPKNEDTEVPIKPKMKKLEVNTNGDIKKKNKKQASKQTMNEDIEVETKKAEETEATENFENMTEEQKKLAKKKERRQQQRQKKKQKLFELKKVSENTEEKQPKTKLKGGEKPKEKKVKVMKKQEDLTEEDKAKIERKKEKKVKQLERKKLKKQLLKEEKEKNLQNGVIDNNESFQGVKAKEENAIIDNNNHEYKFGAPKKSSNANNPNKKPGKPRDKEEHPRKKAPLPKRMMINGKEVDVDYVDGFPVKKEDAERLKQLRREMISKGLPRSEINVAMKLERRKAEKAFAREKKKVCFNCRKSGHNLSECPELDKNQVAQTSGSGICFKCGSTEHTHFECKVVRGQEFKFASCFICNEQGHIARQCPDNARGLYPKGGACNVCGDVTHLKKDCPKFQSQQQAFGENFKLEAWKGGNPDDLNGGEDFKGNGLGGKSKPNKIIKF</sequence>
<dbReference type="Proteomes" id="UP001154078">
    <property type="component" value="Chromosome 9"/>
</dbReference>
<keyword evidence="1" id="KW-0479">Metal-binding</keyword>